<proteinExistence type="predicted"/>
<feature type="region of interest" description="Disordered" evidence="3">
    <location>
        <begin position="439"/>
        <end position="458"/>
    </location>
</feature>
<feature type="compositionally biased region" description="Polar residues" evidence="3">
    <location>
        <begin position="339"/>
        <end position="348"/>
    </location>
</feature>
<name>A0ABD2WTS9_9HYME</name>
<gene>
    <name evidence="4" type="ORF">TKK_009852</name>
</gene>
<feature type="compositionally biased region" description="Low complexity" evidence="3">
    <location>
        <begin position="158"/>
        <end position="167"/>
    </location>
</feature>
<feature type="region of interest" description="Disordered" evidence="3">
    <location>
        <begin position="99"/>
        <end position="179"/>
    </location>
</feature>
<organism evidence="4 5">
    <name type="scientific">Trichogramma kaykai</name>
    <dbReference type="NCBI Taxonomy" id="54128"/>
    <lineage>
        <taxon>Eukaryota</taxon>
        <taxon>Metazoa</taxon>
        <taxon>Ecdysozoa</taxon>
        <taxon>Arthropoda</taxon>
        <taxon>Hexapoda</taxon>
        <taxon>Insecta</taxon>
        <taxon>Pterygota</taxon>
        <taxon>Neoptera</taxon>
        <taxon>Endopterygota</taxon>
        <taxon>Hymenoptera</taxon>
        <taxon>Apocrita</taxon>
        <taxon>Proctotrupomorpha</taxon>
        <taxon>Chalcidoidea</taxon>
        <taxon>Trichogrammatidae</taxon>
        <taxon>Trichogramma</taxon>
    </lineage>
</organism>
<feature type="region of interest" description="Disordered" evidence="3">
    <location>
        <begin position="535"/>
        <end position="562"/>
    </location>
</feature>
<feature type="compositionally biased region" description="Polar residues" evidence="3">
    <location>
        <begin position="616"/>
        <end position="641"/>
    </location>
</feature>
<dbReference type="Pfam" id="PF12796">
    <property type="entry name" value="Ank_2"/>
    <property type="match status" value="1"/>
</dbReference>
<dbReference type="Gene3D" id="1.25.40.20">
    <property type="entry name" value="Ankyrin repeat-containing domain"/>
    <property type="match status" value="1"/>
</dbReference>
<evidence type="ECO:0000313" key="4">
    <source>
        <dbReference type="EMBL" id="KAL3395973.1"/>
    </source>
</evidence>
<accession>A0ABD2WTS9</accession>
<comment type="caution">
    <text evidence="4">The sequence shown here is derived from an EMBL/GenBank/DDBJ whole genome shotgun (WGS) entry which is preliminary data.</text>
</comment>
<sequence length="1072" mass="119029">MASLSILYAVYLSKNNMEPTQALLDLDSTSYKMSAILGDSTLVTEAQVDELIKGFQGILNYNESSDDDDDEDEQEEEKKKKVASTSIVEQPLRLDIDFSRVVRRKQPASKKKDDKDDVEDESRYIKKGPIRPKMQQHNHHQAREKPYHDQTTSHNNCQQQQQQQQQQVLDTSDETSSSDFDFGAQAIMTDPICRQQIHDCLDKLTELNQDAASPAPWLSPVDFSSPLHWHLFMEMLSEGLLQKSIVDARGQHDLSPLHHRQKELDWIDKRTNSNSSFFSSVATLKPSLRSEFYESSGNLSPISNEDLFGDDASDTFEASLGDFRQPTTPSSISSSGQSCNGADNSNPSPLAYQRSIEPHLEDELCSSAAMGPRFVDTTTTTNTDNAAVASFNYVNYDLVEEVIRHDLEPRSSNKNTLSSGKSSILDSFLNQNNYAPPYPNHVAPSPTTTTTATTNYISPDSYPTYQNCAMTTTSPEQQQTNDVAGGTLLAATYHSPNHGNHSPPMSILSPASDSAYYNNNNNNANGYCSSSSNLHLSPSNCSSPGSNPGGVVSPNSRSTTLSDHYQWHSTPQLSGAYSYAKMTFSPQSDPQLDGRYLPMLQQPQQPQQQQQQQGQNFSPNSCSNGTSYSVPSLTGTLSPRQDSTDLYYETSAKTSSSSSSSSSGVNPHERETFVASPLDELVQAVRHTLPTLHRQAQELIKRCSSIRSDDSSKAANSSIGPSFDNFPIPTTVTEYTSRYKSAQKDELHFANPWSMLDSREINMCPRLKELIDPQSLAASMLQVQRKSVDELVTPDKDGDTLLLRFMGNSIELRRKLAYVPPLIKRICAMSADHLTVENKRGEDALFLACVRSPHLAFLAPYLATLFARKNPLIGRKFYRITRCSLLHTLAALGDSHIDVMVKLFEVRDENGCQIFHCNILDDNGKTPLHIATEYHERFGPRHSCAKTIRLLLGYGCAPQQLDANKESALHRAVRNTCDPEICELLLKSAAASSASASRTMLRQADVRGNTVLHYVAAAQNPRVQDVSRQEKVCRLLVEAGARLDCKNLRGEAPYDLILAERRDALFRISQKE</sequence>
<reference evidence="4 5" key="1">
    <citation type="journal article" date="2024" name="bioRxiv">
        <title>A reference genome for Trichogramma kaykai: A tiny desert-dwelling parasitoid wasp with competing sex-ratio distorters.</title>
        <authorList>
            <person name="Culotta J."/>
            <person name="Lindsey A.R."/>
        </authorList>
    </citation>
    <scope>NUCLEOTIDE SEQUENCE [LARGE SCALE GENOMIC DNA]</scope>
    <source>
        <strain evidence="4 5">KSX58</strain>
    </source>
</reference>
<feature type="compositionally biased region" description="Low complexity" evidence="3">
    <location>
        <begin position="601"/>
        <end position="615"/>
    </location>
</feature>
<feature type="region of interest" description="Disordered" evidence="3">
    <location>
        <begin position="61"/>
        <end position="86"/>
    </location>
</feature>
<feature type="region of interest" description="Disordered" evidence="3">
    <location>
        <begin position="318"/>
        <end position="351"/>
    </location>
</feature>
<keyword evidence="1" id="KW-0677">Repeat</keyword>
<dbReference type="SMART" id="SM00248">
    <property type="entry name" value="ANK"/>
    <property type="match status" value="3"/>
</dbReference>
<feature type="region of interest" description="Disordered" evidence="3">
    <location>
        <begin position="601"/>
        <end position="669"/>
    </location>
</feature>
<evidence type="ECO:0000256" key="2">
    <source>
        <dbReference type="ARBA" id="ARBA00023043"/>
    </source>
</evidence>
<dbReference type="PANTHER" id="PTHR24124">
    <property type="entry name" value="ANKYRIN REPEAT FAMILY A"/>
    <property type="match status" value="1"/>
</dbReference>
<dbReference type="Proteomes" id="UP001627154">
    <property type="component" value="Unassembled WGS sequence"/>
</dbReference>
<dbReference type="EMBL" id="JBJJXI010000074">
    <property type="protein sequence ID" value="KAL3395973.1"/>
    <property type="molecule type" value="Genomic_DNA"/>
</dbReference>
<dbReference type="AlphaFoldDB" id="A0ABD2WTS9"/>
<dbReference type="InterPro" id="IPR036770">
    <property type="entry name" value="Ankyrin_rpt-contain_sf"/>
</dbReference>
<dbReference type="SUPFAM" id="SSF48403">
    <property type="entry name" value="Ankyrin repeat"/>
    <property type="match status" value="1"/>
</dbReference>
<dbReference type="PANTHER" id="PTHR24124:SF14">
    <property type="entry name" value="CHROMOSOME UNDETERMINED SCAFFOLD_25, WHOLE GENOME SHOTGUN SEQUENCE"/>
    <property type="match status" value="1"/>
</dbReference>
<evidence type="ECO:0000313" key="5">
    <source>
        <dbReference type="Proteomes" id="UP001627154"/>
    </source>
</evidence>
<keyword evidence="5" id="KW-1185">Reference proteome</keyword>
<evidence type="ECO:0000256" key="3">
    <source>
        <dbReference type="SAM" id="MobiDB-lite"/>
    </source>
</evidence>
<keyword evidence="2" id="KW-0040">ANK repeat</keyword>
<feature type="compositionally biased region" description="Low complexity" evidence="3">
    <location>
        <begin position="535"/>
        <end position="556"/>
    </location>
</feature>
<protein>
    <submittedName>
        <fullName evidence="4">Uncharacterized protein</fullName>
    </submittedName>
</protein>
<dbReference type="InterPro" id="IPR002110">
    <property type="entry name" value="Ankyrin_rpt"/>
</dbReference>
<feature type="compositionally biased region" description="Basic residues" evidence="3">
    <location>
        <begin position="125"/>
        <end position="140"/>
    </location>
</feature>
<feature type="compositionally biased region" description="Acidic residues" evidence="3">
    <location>
        <begin position="64"/>
        <end position="75"/>
    </location>
</feature>
<evidence type="ECO:0000256" key="1">
    <source>
        <dbReference type="ARBA" id="ARBA00022737"/>
    </source>
</evidence>